<dbReference type="RefSeq" id="WP_115180197.1">
    <property type="nucleotide sequence ID" value="NZ_CABFLI010000021.1"/>
</dbReference>
<feature type="domain" description="Radical SAM core" evidence="8">
    <location>
        <begin position="3"/>
        <end position="232"/>
    </location>
</feature>
<evidence type="ECO:0000256" key="3">
    <source>
        <dbReference type="ARBA" id="ARBA00022691"/>
    </source>
</evidence>
<keyword evidence="4" id="KW-0479">Metal-binding</keyword>
<dbReference type="InterPro" id="IPR007197">
    <property type="entry name" value="rSAM"/>
</dbReference>
<keyword evidence="3" id="KW-0949">S-adenosyl-L-methionine</keyword>
<keyword evidence="2" id="KW-0004">4Fe-4S</keyword>
<dbReference type="CDD" id="cd21120">
    <property type="entry name" value="SPASM_anSME"/>
    <property type="match status" value="1"/>
</dbReference>
<dbReference type="PROSITE" id="PS51918">
    <property type="entry name" value="RADICAL_SAM"/>
    <property type="match status" value="1"/>
</dbReference>
<dbReference type="Gene3D" id="3.20.20.70">
    <property type="entry name" value="Aldolase class I"/>
    <property type="match status" value="1"/>
</dbReference>
<dbReference type="SFLD" id="SFLDG01072">
    <property type="entry name" value="dehydrogenase_like"/>
    <property type="match status" value="1"/>
</dbReference>
<dbReference type="GO" id="GO:0051539">
    <property type="term" value="F:4 iron, 4 sulfur cluster binding"/>
    <property type="evidence" value="ECO:0007669"/>
    <property type="project" value="UniProtKB-KW"/>
</dbReference>
<comment type="similarity">
    <text evidence="7">Belongs to the radical SAM superfamily. Anaerobic sulfatase-maturating enzyme family.</text>
</comment>
<dbReference type="NCBIfam" id="TIGR04085">
    <property type="entry name" value="rSAM_more_4Fe4S"/>
    <property type="match status" value="1"/>
</dbReference>
<dbReference type="SUPFAM" id="SSF102114">
    <property type="entry name" value="Radical SAM enzymes"/>
    <property type="match status" value="1"/>
</dbReference>
<gene>
    <name evidence="9" type="primary">ydeM</name>
    <name evidence="9" type="ORF">NCTC10672_01310</name>
</gene>
<reference evidence="9 10" key="1">
    <citation type="submission" date="2018-06" db="EMBL/GenBank/DDBJ databases">
        <authorList>
            <consortium name="Pathogen Informatics"/>
            <person name="Doyle S."/>
        </authorList>
    </citation>
    <scope>NUCLEOTIDE SEQUENCE [LARGE SCALE GENOMIC DNA]</scope>
    <source>
        <strain evidence="9 10">NCTC10672</strain>
    </source>
</reference>
<keyword evidence="6" id="KW-0411">Iron-sulfur</keyword>
<dbReference type="InterPro" id="IPR023867">
    <property type="entry name" value="Sulphatase_maturase_rSAM"/>
</dbReference>
<dbReference type="SFLD" id="SFLDF00285">
    <property type="entry name" value="anaerobic_Ser-type_sulfatase-m"/>
    <property type="match status" value="1"/>
</dbReference>
<evidence type="ECO:0000259" key="8">
    <source>
        <dbReference type="PROSITE" id="PS51918"/>
    </source>
</evidence>
<comment type="cofactor">
    <cofactor evidence="1">
        <name>[4Fe-4S] cluster</name>
        <dbReference type="ChEBI" id="CHEBI:49883"/>
    </cofactor>
</comment>
<evidence type="ECO:0000313" key="9">
    <source>
        <dbReference type="EMBL" id="STP05346.1"/>
    </source>
</evidence>
<dbReference type="SFLD" id="SFLDG01386">
    <property type="entry name" value="main_SPASM_domain-containing"/>
    <property type="match status" value="1"/>
</dbReference>
<dbReference type="SFLD" id="SFLDS00029">
    <property type="entry name" value="Radical_SAM"/>
    <property type="match status" value="1"/>
</dbReference>
<dbReference type="AlphaFoldDB" id="A0A377JIE1"/>
<dbReference type="InterPro" id="IPR034491">
    <property type="entry name" value="Anaerob_Ser_sulfatase-maturase"/>
</dbReference>
<dbReference type="EMBL" id="UGHY01000002">
    <property type="protein sequence ID" value="STP05346.1"/>
    <property type="molecule type" value="Genomic_DNA"/>
</dbReference>
<sequence length="381" mass="43856">MSIFPPQAYFHLMAKPSSFHCNIQCEYCFYLEKSEQFGQYAPFMSKDTLKHYVKNYIQSHAGNVVEFAWQGGEPTLLGLDFYRQAVEYQQEFAQGKQITNAFQTNGISLNQQWAAFFKQHHFLIGLSIDGLSAVHNRYRISGNGNPTFEKVVKALNLLQEYGVEFNTLTVINDQNWQKGRETYLALKQLGSAYMQFIPIVERHAQTQSVTDFSVPSEGYGQFLVDVFHEWYEHDVGKIYVSQFDNLLGQWLGYPSTTCVHQPTCGQSLVTEANGDVYTCDHFVYPEYKVGNLTQQPLTEIVLSSKQQQFGLEKSQKLTALCRHCEFRKLCYGGCPKHRFVSLENEPNPHNYLCASYRYFFEQTAPYMQAMARQIRLHPSAA</sequence>
<dbReference type="Pfam" id="PF13186">
    <property type="entry name" value="SPASM"/>
    <property type="match status" value="1"/>
</dbReference>
<dbReference type="GO" id="GO:0016491">
    <property type="term" value="F:oxidoreductase activity"/>
    <property type="evidence" value="ECO:0007669"/>
    <property type="project" value="InterPro"/>
</dbReference>
<keyword evidence="5" id="KW-0408">Iron</keyword>
<name>A0A377JIE1_HAEPA</name>
<protein>
    <submittedName>
        <fullName evidence="9">Regulator of arylsulfatase activity</fullName>
    </submittedName>
</protein>
<dbReference type="InterPro" id="IPR058240">
    <property type="entry name" value="rSAM_sf"/>
</dbReference>
<dbReference type="CDD" id="cd01335">
    <property type="entry name" value="Radical_SAM"/>
    <property type="match status" value="1"/>
</dbReference>
<evidence type="ECO:0000256" key="7">
    <source>
        <dbReference type="ARBA" id="ARBA00023601"/>
    </source>
</evidence>
<evidence type="ECO:0000256" key="5">
    <source>
        <dbReference type="ARBA" id="ARBA00023004"/>
    </source>
</evidence>
<dbReference type="PANTHER" id="PTHR43273:SF3">
    <property type="entry name" value="ANAEROBIC SULFATASE-MATURATING ENZYME HOMOLOG ASLB-RELATED"/>
    <property type="match status" value="1"/>
</dbReference>
<dbReference type="InterPro" id="IPR013785">
    <property type="entry name" value="Aldolase_TIM"/>
</dbReference>
<dbReference type="InterPro" id="IPR023885">
    <property type="entry name" value="4Fe4S-binding_SPASM_dom"/>
</dbReference>
<dbReference type="SFLD" id="SFLDG01384">
    <property type="entry name" value="thioether_bond_formation_requi"/>
    <property type="match status" value="1"/>
</dbReference>
<evidence type="ECO:0000256" key="2">
    <source>
        <dbReference type="ARBA" id="ARBA00022485"/>
    </source>
</evidence>
<dbReference type="SFLD" id="SFLDG01067">
    <property type="entry name" value="SPASM/twitch_domain_containing"/>
    <property type="match status" value="1"/>
</dbReference>
<organism evidence="9 10">
    <name type="scientific">Haemophilus parainfluenzae</name>
    <dbReference type="NCBI Taxonomy" id="729"/>
    <lineage>
        <taxon>Bacteria</taxon>
        <taxon>Pseudomonadati</taxon>
        <taxon>Pseudomonadota</taxon>
        <taxon>Gammaproteobacteria</taxon>
        <taxon>Pasteurellales</taxon>
        <taxon>Pasteurellaceae</taxon>
        <taxon>Haemophilus</taxon>
    </lineage>
</organism>
<dbReference type="GO" id="GO:0046872">
    <property type="term" value="F:metal ion binding"/>
    <property type="evidence" value="ECO:0007669"/>
    <property type="project" value="UniProtKB-KW"/>
</dbReference>
<dbReference type="PANTHER" id="PTHR43273">
    <property type="entry name" value="ANAEROBIC SULFATASE-MATURATING ENZYME HOMOLOG ASLB-RELATED"/>
    <property type="match status" value="1"/>
</dbReference>
<dbReference type="NCBIfam" id="TIGR03942">
    <property type="entry name" value="sulfatase_rSAM"/>
    <property type="match status" value="1"/>
</dbReference>
<accession>A0A377JIE1</accession>
<dbReference type="InterPro" id="IPR047207">
    <property type="entry name" value="SPASM_anSME"/>
</dbReference>
<dbReference type="Proteomes" id="UP000254186">
    <property type="component" value="Unassembled WGS sequence"/>
</dbReference>
<evidence type="ECO:0000313" key="10">
    <source>
        <dbReference type="Proteomes" id="UP000254186"/>
    </source>
</evidence>
<dbReference type="Pfam" id="PF04055">
    <property type="entry name" value="Radical_SAM"/>
    <property type="match status" value="1"/>
</dbReference>
<evidence type="ECO:0000256" key="6">
    <source>
        <dbReference type="ARBA" id="ARBA00023014"/>
    </source>
</evidence>
<evidence type="ECO:0000256" key="4">
    <source>
        <dbReference type="ARBA" id="ARBA00022723"/>
    </source>
</evidence>
<evidence type="ECO:0000256" key="1">
    <source>
        <dbReference type="ARBA" id="ARBA00001966"/>
    </source>
</evidence>
<proteinExistence type="inferred from homology"/>